<dbReference type="Proteomes" id="UP000826793">
    <property type="component" value="Unassembled WGS sequence"/>
</dbReference>
<dbReference type="InterPro" id="IPR009061">
    <property type="entry name" value="DNA-bd_dom_put_sf"/>
</dbReference>
<proteinExistence type="predicted"/>
<dbReference type="SMART" id="SM00422">
    <property type="entry name" value="HTH_MERR"/>
    <property type="match status" value="1"/>
</dbReference>
<protein>
    <submittedName>
        <fullName evidence="3">MerR family transcriptional regulator</fullName>
    </submittedName>
</protein>
<feature type="domain" description="HTH merR-type" evidence="2">
    <location>
        <begin position="1"/>
        <end position="68"/>
    </location>
</feature>
<gene>
    <name evidence="3" type="ORF">H9710_01490</name>
</gene>
<dbReference type="CDD" id="cd01109">
    <property type="entry name" value="HTH_YyaN"/>
    <property type="match status" value="1"/>
</dbReference>
<keyword evidence="1" id="KW-0238">DNA-binding</keyword>
<comment type="caution">
    <text evidence="3">The sequence shown here is derived from an EMBL/GenBank/DDBJ whole genome shotgun (WGS) entry which is preliminary data.</text>
</comment>
<reference evidence="3" key="1">
    <citation type="journal article" date="2021" name="PeerJ">
        <title>Extensive microbial diversity within the chicken gut microbiome revealed by metagenomics and culture.</title>
        <authorList>
            <person name="Gilroy R."/>
            <person name="Ravi A."/>
            <person name="Getino M."/>
            <person name="Pursley I."/>
            <person name="Horton D.L."/>
            <person name="Alikhan N.F."/>
            <person name="Baker D."/>
            <person name="Gharbi K."/>
            <person name="Hall N."/>
            <person name="Watson M."/>
            <person name="Adriaenssens E.M."/>
            <person name="Foster-Nyarko E."/>
            <person name="Jarju S."/>
            <person name="Secka A."/>
            <person name="Antonio M."/>
            <person name="Oren A."/>
            <person name="Chaudhuri R.R."/>
            <person name="La Ragione R."/>
            <person name="Hildebrand F."/>
            <person name="Pallen M.J."/>
        </authorList>
    </citation>
    <scope>NUCLEOTIDE SEQUENCE</scope>
    <source>
        <strain evidence="3">CHK185-1770</strain>
    </source>
</reference>
<dbReference type="PROSITE" id="PS50937">
    <property type="entry name" value="HTH_MERR_2"/>
    <property type="match status" value="1"/>
</dbReference>
<accession>A0A9D2SE13</accession>
<organism evidence="3 4">
    <name type="scientific">Candidatus Acutalibacter pullicola</name>
    <dbReference type="NCBI Taxonomy" id="2838417"/>
    <lineage>
        <taxon>Bacteria</taxon>
        <taxon>Bacillati</taxon>
        <taxon>Bacillota</taxon>
        <taxon>Clostridia</taxon>
        <taxon>Eubacteriales</taxon>
        <taxon>Acutalibacteraceae</taxon>
        <taxon>Acutalibacter</taxon>
    </lineage>
</organism>
<evidence type="ECO:0000313" key="3">
    <source>
        <dbReference type="EMBL" id="HJB97230.1"/>
    </source>
</evidence>
<dbReference type="AlphaFoldDB" id="A0A9D2SE13"/>
<dbReference type="Gene3D" id="1.10.1660.10">
    <property type="match status" value="1"/>
</dbReference>
<dbReference type="PRINTS" id="PR00040">
    <property type="entry name" value="HTHMERR"/>
</dbReference>
<dbReference type="PANTHER" id="PTHR30204:SF98">
    <property type="entry name" value="HTH-TYPE TRANSCRIPTIONAL REGULATOR ADHR"/>
    <property type="match status" value="1"/>
</dbReference>
<reference evidence="3" key="2">
    <citation type="submission" date="2021-04" db="EMBL/GenBank/DDBJ databases">
        <authorList>
            <person name="Gilroy R."/>
        </authorList>
    </citation>
    <scope>NUCLEOTIDE SEQUENCE</scope>
    <source>
        <strain evidence="3">CHK185-1770</strain>
    </source>
</reference>
<dbReference type="Pfam" id="PF13411">
    <property type="entry name" value="MerR_1"/>
    <property type="match status" value="1"/>
</dbReference>
<dbReference type="GO" id="GO:0003677">
    <property type="term" value="F:DNA binding"/>
    <property type="evidence" value="ECO:0007669"/>
    <property type="project" value="UniProtKB-KW"/>
</dbReference>
<sequence length="125" mass="14622">MSISQVAQQFGVEPHTLRYYEKEGILHPERTANGIRVYTEETLGQLEIAMCLKSTGMPLKDIRRYFELAARGEETQEERLRIFRQHRERVLEEIATLQKHLQKIDWKISLMQKKTEAAGPEQAPK</sequence>
<dbReference type="PANTHER" id="PTHR30204">
    <property type="entry name" value="REDOX-CYCLING DRUG-SENSING TRANSCRIPTIONAL ACTIVATOR SOXR"/>
    <property type="match status" value="1"/>
</dbReference>
<dbReference type="EMBL" id="DWXG01000009">
    <property type="protein sequence ID" value="HJB97230.1"/>
    <property type="molecule type" value="Genomic_DNA"/>
</dbReference>
<dbReference type="SUPFAM" id="SSF46955">
    <property type="entry name" value="Putative DNA-binding domain"/>
    <property type="match status" value="1"/>
</dbReference>
<dbReference type="InterPro" id="IPR000551">
    <property type="entry name" value="MerR-type_HTH_dom"/>
</dbReference>
<dbReference type="GO" id="GO:0003700">
    <property type="term" value="F:DNA-binding transcription factor activity"/>
    <property type="evidence" value="ECO:0007669"/>
    <property type="project" value="InterPro"/>
</dbReference>
<evidence type="ECO:0000259" key="2">
    <source>
        <dbReference type="PROSITE" id="PS50937"/>
    </source>
</evidence>
<evidence type="ECO:0000313" key="4">
    <source>
        <dbReference type="Proteomes" id="UP000826793"/>
    </source>
</evidence>
<dbReference type="InterPro" id="IPR047057">
    <property type="entry name" value="MerR_fam"/>
</dbReference>
<name>A0A9D2SE13_9FIRM</name>
<evidence type="ECO:0000256" key="1">
    <source>
        <dbReference type="ARBA" id="ARBA00023125"/>
    </source>
</evidence>